<protein>
    <submittedName>
        <fullName evidence="1">Uncharacterized protein</fullName>
    </submittedName>
</protein>
<comment type="caution">
    <text evidence="1">The sequence shown here is derived from an EMBL/GenBank/DDBJ whole genome shotgun (WGS) entry which is preliminary data.</text>
</comment>
<dbReference type="Proteomes" id="UP000034098">
    <property type="component" value="Unassembled WGS sequence"/>
</dbReference>
<organism evidence="1 2">
    <name type="scientific">Microbacterium trichothecenolyticum</name>
    <name type="common">Aureobacterium trichothecenolyticum</name>
    <dbReference type="NCBI Taxonomy" id="69370"/>
    <lineage>
        <taxon>Bacteria</taxon>
        <taxon>Bacillati</taxon>
        <taxon>Actinomycetota</taxon>
        <taxon>Actinomycetes</taxon>
        <taxon>Micrococcales</taxon>
        <taxon>Microbacteriaceae</taxon>
        <taxon>Microbacterium</taxon>
    </lineage>
</organism>
<evidence type="ECO:0000313" key="2">
    <source>
        <dbReference type="Proteomes" id="UP000034098"/>
    </source>
</evidence>
<keyword evidence="2" id="KW-1185">Reference proteome</keyword>
<dbReference type="RefSeq" id="WP_157005531.1">
    <property type="nucleotide sequence ID" value="NZ_JYJA01000035.1"/>
</dbReference>
<dbReference type="PATRIC" id="fig|69370.6.peg.2337"/>
<reference evidence="1 2" key="1">
    <citation type="submission" date="2015-02" db="EMBL/GenBank/DDBJ databases">
        <title>Draft genome sequences of ten Microbacterium spp. with emphasis on heavy metal contaminated environments.</title>
        <authorList>
            <person name="Corretto E."/>
        </authorList>
    </citation>
    <scope>NUCLEOTIDE SEQUENCE [LARGE SCALE GENOMIC DNA]</scope>
    <source>
        <strain evidence="1 2">DSM 8608</strain>
    </source>
</reference>
<evidence type="ECO:0000313" key="1">
    <source>
        <dbReference type="EMBL" id="KJL42284.1"/>
    </source>
</evidence>
<dbReference type="OrthoDB" id="4761892at2"/>
<proteinExistence type="predicted"/>
<dbReference type="EMBL" id="JYJA01000035">
    <property type="protein sequence ID" value="KJL42284.1"/>
    <property type="molecule type" value="Genomic_DNA"/>
</dbReference>
<dbReference type="AlphaFoldDB" id="A0A0M2H6Y5"/>
<name>A0A0M2H6Y5_MICTR</name>
<sequence length="66" mass="7338">MPERCLFVVAGDRTAPGEPEFLFLLIPCCHASGKGLYDEESEYWYVGCRGCYAEVDPKFGAVLTDD</sequence>
<gene>
    <name evidence="1" type="ORF">RS82_02300</name>
</gene>
<accession>A0A0M2H6Y5</accession>